<dbReference type="InterPro" id="IPR036138">
    <property type="entry name" value="PBP_dimer_sf"/>
</dbReference>
<evidence type="ECO:0000259" key="5">
    <source>
        <dbReference type="PROSITE" id="PS51178"/>
    </source>
</evidence>
<proteinExistence type="inferred from homology"/>
<dbReference type="SUPFAM" id="SSF56519">
    <property type="entry name" value="Penicillin binding protein dimerisation domain"/>
    <property type="match status" value="1"/>
</dbReference>
<dbReference type="Gene3D" id="3.90.1310.10">
    <property type="entry name" value="Penicillin-binding protein 2a (Domain 2)"/>
    <property type="match status" value="1"/>
</dbReference>
<dbReference type="Pfam" id="PF03717">
    <property type="entry name" value="PBP_dimer"/>
    <property type="match status" value="1"/>
</dbReference>
<keyword evidence="4" id="KW-0812">Transmembrane</keyword>
<evidence type="ECO:0000256" key="2">
    <source>
        <dbReference type="ARBA" id="ARBA00007171"/>
    </source>
</evidence>
<organism evidence="6 7">
    <name type="scientific">Turicibacter faecis</name>
    <dbReference type="NCBI Taxonomy" id="2963365"/>
    <lineage>
        <taxon>Bacteria</taxon>
        <taxon>Bacillati</taxon>
        <taxon>Bacillota</taxon>
        <taxon>Erysipelotrichia</taxon>
        <taxon>Erysipelotrichales</taxon>
        <taxon>Turicibacteraceae</taxon>
        <taxon>Turicibacter</taxon>
    </lineage>
</organism>
<dbReference type="Gene3D" id="3.30.450.330">
    <property type="match status" value="1"/>
</dbReference>
<keyword evidence="4" id="KW-1133">Transmembrane helix</keyword>
<evidence type="ECO:0000313" key="6">
    <source>
        <dbReference type="EMBL" id="BEH91149.1"/>
    </source>
</evidence>
<evidence type="ECO:0000256" key="1">
    <source>
        <dbReference type="ARBA" id="ARBA00004370"/>
    </source>
</evidence>
<evidence type="ECO:0000256" key="3">
    <source>
        <dbReference type="ARBA" id="ARBA00023136"/>
    </source>
</evidence>
<dbReference type="Gene3D" id="3.40.710.10">
    <property type="entry name" value="DD-peptidase/beta-lactamase superfamily"/>
    <property type="match status" value="1"/>
</dbReference>
<dbReference type="Pfam" id="PF00905">
    <property type="entry name" value="Transpeptidase"/>
    <property type="match status" value="1"/>
</dbReference>
<dbReference type="InterPro" id="IPR050515">
    <property type="entry name" value="Beta-lactam/transpept"/>
</dbReference>
<gene>
    <name evidence="6" type="primary">spoVD</name>
    <name evidence="6" type="ORF">T23_12510</name>
</gene>
<evidence type="ECO:0000256" key="4">
    <source>
        <dbReference type="SAM" id="Phobius"/>
    </source>
</evidence>
<keyword evidence="3 4" id="KW-0472">Membrane</keyword>
<dbReference type="EMBL" id="AP028127">
    <property type="protein sequence ID" value="BEH91149.1"/>
    <property type="molecule type" value="Genomic_DNA"/>
</dbReference>
<dbReference type="InterPro" id="IPR001460">
    <property type="entry name" value="PCN-bd_Tpept"/>
</dbReference>
<dbReference type="Proteomes" id="UP001432099">
    <property type="component" value="Chromosome"/>
</dbReference>
<comment type="similarity">
    <text evidence="2">Belongs to the transpeptidase family.</text>
</comment>
<sequence length="635" mass="70894">MKQSGVIQRRLVVLLSIILIYFIALMIRLAYLQIFDSQTLVDRAESLWSRNLPIEGQRGIIYDRNHDAIVENVVAPSAIVIPRQVTDVDHTSEVLAEILNVSVEEAKKHVTKGVSIERIQPEGRKLSLEQVQAIQEANLDGVYLVNDVKRSYPYGSLLAHTLGFTGIDNQGITGLEYVYNDYLMGENGVWKYFSDAKGNFLPQFSDDYSLASRGLDMELTIDLHLQEILEREFDNAVAKYSPDQMIGLIMNPKTGEILAMSSRPTYEPENYQEYDQEIYNRNLPIWSTYEPGSTFKIVTFSAALEEGVMKLEDRFFDPGYAIVDGVRIRDWKAGGHGDQSMLEVIMNSCNPGFIELGQRLGKEKLFEYIRAYGFNEKTGVDMLGESQGIIFNPDNIGNVELATSSFGQGNSVTPIQLVTAVSAAVNGGNLMQPYIVKRMIHPYTNEILYEREPSVRRRVISEETSETMRYALEMVGAQGSGKSAYIDGYRVGGKTGTAQKAKDGAYISGEYILSFVGIAPMNDPELVVYVAIDNPKNTIQYGGVVAAPIARSILAEALPYIGVKPSEEQIEKKYLWTDTKYVAIPDFVGKEPKDIEPSALYKIEYYGEGSKVISQQPEAYSRTIEGGTVRLYLGN</sequence>
<dbReference type="PANTHER" id="PTHR30627:SF1">
    <property type="entry name" value="PEPTIDOGLYCAN D,D-TRANSPEPTIDASE FTSI"/>
    <property type="match status" value="1"/>
</dbReference>
<dbReference type="PROSITE" id="PS51178">
    <property type="entry name" value="PASTA"/>
    <property type="match status" value="1"/>
</dbReference>
<dbReference type="SUPFAM" id="SSF54184">
    <property type="entry name" value="Penicillin-binding protein 2x (pbp-2x), c-terminal domain"/>
    <property type="match status" value="1"/>
</dbReference>
<dbReference type="RefSeq" id="WP_161831700.1">
    <property type="nucleotide sequence ID" value="NZ_AP028127.1"/>
</dbReference>
<evidence type="ECO:0000313" key="7">
    <source>
        <dbReference type="Proteomes" id="UP001432099"/>
    </source>
</evidence>
<feature type="transmembrane region" description="Helical" evidence="4">
    <location>
        <begin position="12"/>
        <end position="31"/>
    </location>
</feature>
<reference evidence="6" key="1">
    <citation type="journal article" date="2024" name="Int. J. Syst. Evol. Microbiol.">
        <title>Turicibacter faecis sp. nov., isolated from faeces of heart failure mouse model.</title>
        <authorList>
            <person name="Imamura Y."/>
            <person name="Motooka D."/>
            <person name="Nakajima Y."/>
            <person name="Ito S."/>
            <person name="Kitakaze M."/>
            <person name="Iida T."/>
            <person name="Nakamura S."/>
        </authorList>
    </citation>
    <scope>NUCLEOTIDE SEQUENCE</scope>
    <source>
        <strain evidence="6">TC023</strain>
    </source>
</reference>
<accession>A0ABN6ZBC0</accession>
<keyword evidence="7" id="KW-1185">Reference proteome</keyword>
<dbReference type="InterPro" id="IPR005543">
    <property type="entry name" value="PASTA_dom"/>
</dbReference>
<comment type="subcellular location">
    <subcellularLocation>
        <location evidence="1">Membrane</location>
    </subcellularLocation>
</comment>
<dbReference type="InterPro" id="IPR005311">
    <property type="entry name" value="PBP_dimer"/>
</dbReference>
<dbReference type="SUPFAM" id="SSF56601">
    <property type="entry name" value="beta-lactamase/transpeptidase-like"/>
    <property type="match status" value="1"/>
</dbReference>
<dbReference type="InterPro" id="IPR011927">
    <property type="entry name" value="SpoVD_pbp"/>
</dbReference>
<dbReference type="NCBIfam" id="TIGR02214">
    <property type="entry name" value="spoVD_pbp"/>
    <property type="match status" value="1"/>
</dbReference>
<dbReference type="InterPro" id="IPR012338">
    <property type="entry name" value="Beta-lactam/transpept-like"/>
</dbReference>
<feature type="domain" description="PASTA" evidence="5">
    <location>
        <begin position="578"/>
        <end position="635"/>
    </location>
</feature>
<dbReference type="PANTHER" id="PTHR30627">
    <property type="entry name" value="PEPTIDOGLYCAN D,D-TRANSPEPTIDASE"/>
    <property type="match status" value="1"/>
</dbReference>
<dbReference type="SMART" id="SM00740">
    <property type="entry name" value="PASTA"/>
    <property type="match status" value="1"/>
</dbReference>
<name>A0ABN6ZBC0_9FIRM</name>
<protein>
    <submittedName>
        <fullName evidence="6">Stage V sporulation protein D</fullName>
    </submittedName>
</protein>